<dbReference type="InParanoid" id="A0A1D2VPQ4"/>
<dbReference type="GO" id="GO:0006606">
    <property type="term" value="P:protein import into nucleus"/>
    <property type="evidence" value="ECO:0007669"/>
    <property type="project" value="TreeGrafter"/>
</dbReference>
<feature type="domain" description="Nuclear pore protein Nup188 C-terminal" evidence="9">
    <location>
        <begin position="1143"/>
        <end position="1483"/>
    </location>
</feature>
<dbReference type="GO" id="GO:0006405">
    <property type="term" value="P:RNA export from nucleus"/>
    <property type="evidence" value="ECO:0007669"/>
    <property type="project" value="TreeGrafter"/>
</dbReference>
<evidence type="ECO:0000256" key="2">
    <source>
        <dbReference type="ARBA" id="ARBA00022448"/>
    </source>
</evidence>
<accession>A0A1D2VPQ4</accession>
<organism evidence="11 12">
    <name type="scientific">Ascoidea rubescens DSM 1968</name>
    <dbReference type="NCBI Taxonomy" id="1344418"/>
    <lineage>
        <taxon>Eukaryota</taxon>
        <taxon>Fungi</taxon>
        <taxon>Dikarya</taxon>
        <taxon>Ascomycota</taxon>
        <taxon>Saccharomycotina</taxon>
        <taxon>Saccharomycetes</taxon>
        <taxon>Ascoideaceae</taxon>
        <taxon>Ascoidea</taxon>
    </lineage>
</organism>
<feature type="domain" description="Nucleoporin Nup188 N-terminal subdomain III" evidence="10">
    <location>
        <begin position="351"/>
        <end position="821"/>
    </location>
</feature>
<evidence type="ECO:0000256" key="8">
    <source>
        <dbReference type="SAM" id="Phobius"/>
    </source>
</evidence>
<dbReference type="GO" id="GO:0051028">
    <property type="term" value="P:mRNA transport"/>
    <property type="evidence" value="ECO:0007669"/>
    <property type="project" value="UniProtKB-KW"/>
</dbReference>
<evidence type="ECO:0000313" key="11">
    <source>
        <dbReference type="EMBL" id="ODV63603.1"/>
    </source>
</evidence>
<keyword evidence="12" id="KW-1185">Reference proteome</keyword>
<dbReference type="Pfam" id="PF21093">
    <property type="entry name" value="Nup188_N-subdom_III"/>
    <property type="match status" value="1"/>
</dbReference>
<dbReference type="InterPro" id="IPR044840">
    <property type="entry name" value="Nup188"/>
</dbReference>
<dbReference type="PANTHER" id="PTHR31431">
    <property type="entry name" value="NUCLEOPORIN NUP188 HOMOLOG"/>
    <property type="match status" value="1"/>
</dbReference>
<dbReference type="FunCoup" id="A0A1D2VPQ4">
    <property type="interactions" value="151"/>
</dbReference>
<keyword evidence="8" id="KW-0472">Membrane</keyword>
<keyword evidence="5" id="KW-0811">Translocation</keyword>
<feature type="transmembrane region" description="Helical" evidence="8">
    <location>
        <begin position="214"/>
        <end position="232"/>
    </location>
</feature>
<dbReference type="RefSeq" id="XP_020049910.1">
    <property type="nucleotide sequence ID" value="XM_020190178.1"/>
</dbReference>
<dbReference type="Gene3D" id="1.25.10.70">
    <property type="match status" value="1"/>
</dbReference>
<keyword evidence="2" id="KW-0813">Transport</keyword>
<evidence type="ECO:0000259" key="9">
    <source>
        <dbReference type="Pfam" id="PF18378"/>
    </source>
</evidence>
<dbReference type="OrthoDB" id="102511at2759"/>
<dbReference type="GeneID" id="30963814"/>
<dbReference type="Pfam" id="PF18378">
    <property type="entry name" value="Nup188_C"/>
    <property type="match status" value="1"/>
</dbReference>
<keyword evidence="8" id="KW-0812">Transmembrane</keyword>
<evidence type="ECO:0000256" key="4">
    <source>
        <dbReference type="ARBA" id="ARBA00022927"/>
    </source>
</evidence>
<protein>
    <submittedName>
        <fullName evidence="11">Uncharacterized protein</fullName>
    </submittedName>
</protein>
<dbReference type="InterPro" id="IPR041634">
    <property type="entry name" value="Nup188_C"/>
</dbReference>
<evidence type="ECO:0000256" key="5">
    <source>
        <dbReference type="ARBA" id="ARBA00023010"/>
    </source>
</evidence>
<evidence type="ECO:0000256" key="7">
    <source>
        <dbReference type="ARBA" id="ARBA00023242"/>
    </source>
</evidence>
<dbReference type="PANTHER" id="PTHR31431:SF1">
    <property type="entry name" value="NUCLEOPORIN NUP188"/>
    <property type="match status" value="1"/>
</dbReference>
<comment type="subcellular location">
    <subcellularLocation>
        <location evidence="1">Nucleus</location>
        <location evidence="1">Nuclear pore complex</location>
    </subcellularLocation>
</comment>
<dbReference type="STRING" id="1344418.A0A1D2VPQ4"/>
<dbReference type="GO" id="GO:0017056">
    <property type="term" value="F:structural constituent of nuclear pore"/>
    <property type="evidence" value="ECO:0007669"/>
    <property type="project" value="InterPro"/>
</dbReference>
<sequence length="1507" mass="174786">MILNDNILTIEYLTELISLLFLGLNTNLSSSFAENNINGFNNNIINNRSFVENGTESEIETENDNDSYSSLNTDTDTTNNNNKFFVNIEEILYFNDPQTFKLINDIITLNQSFNNPMVLYFWILILQLKYLKIETATTDNDNQLISDDQSFLSSLVKLDDFNQIQTLDQDQFQLSHLKLNYLKNLISFLIQKFDQLNGFDQIEKNFNHLKFNNLYVIIQSCFLISILPYLILENFFDNFFTKKLILLLKFKLPNVEDSLLSFLNLCLINGNFALENISNLSTYFYKFKPDQTNVDYELENQDDDNGLIILKDNLFVSPPFELDNENFLIKMKPGTKGKILTNLNIENWEFIVFYHGYNGWNLLGRFFQNILVKLIYNQPSDDNPNISDSISVDEQEFLITFIKLLRNTFNILSGDQCLDLIDSLSVYLNKQTLKCDNIMDLVLRLFNYSLQKKNMDYLVVLTGLFDVFVKKIPDTIWSFLIKSNLLNLNKLIFSGSLSFSFDDETNTNNEDGDLLLNILNSVETHTQNFDFSISLVKLFDSLIDDCLLIQETDQSVFSDKVKSEILLKFTQYFLFLFENFQNYGFSQIHQSYNLSSLILDVFQRILLSTYSINLQKNSKPQLPIHNLTDSAERIIKSFLVVNFSDRRAINPIVKMISLVDSELNDFTITNIFQVNDINSFHFKSYILSCFEFSRLILSIRGLFFKKISYFEKELYKSVSSLINIYSKILELRVPILKLLIKLISYNTLNKDLDSGKDKDSEKLPSLLAYLGEYHTKVLLYSIANDLQNSLDNYEIKNYLYDFISTVLEYNQEGLSIMFLAGHDVRLHDKSNNTNKKKQELSIFQILKNDALNINNYPHSVSIHLLESISYAYNSWTFAQKITPTDKALVEILVKTFLKFKDVKISEFTGNKEMIKYCYKNKLISIIGEISAFLLFFVTNSSSKEKVQLQTIIKPIVDLLESDSFINTYSKDLFKINFRNSIRDIIVDKKSILSKVDFSEFMYSTLIHSRKRYGIHSTYNLILLDQVFCDCDDWDSVRQDLIDNSIQSQYVESQATVVKSWGALITSNIKYKKNQTNLKFIDVAKSLIEINNKEGIVPGFEEVYLERIELVFFIMYNISQSKNDKITEVQLKSLIIGLIISLMSKEIDFFNNFTNNNFQFYRSLLRALSITLNISKNLKYYYLDSISEELLKFFNLYIAKGTKLIILSIQEKVVKINELKKENADKNESDLVFELGMIYNRIEDLLLFISIFKEIGSLKPSFNLLTSITNCFTVHQTLRSVLDLYYYSNSMKINNEPVFADLALRFIFELVSADVVSEQLVSNDLFSTLIESPISLIIQKGIITPDILPRYHHVWSNGLLSVILILLKKFGERLFPEICLFLKRFSAQIYRTITGWSLDLLVITFPSIYETGQLILIFQVLHSLNFEEFATNSSIDILPGLNNKEDRDILVSNFNQLLSHPKFLASRFVPSSIEEQKMLEDTRSKSKLIGDVVNEIVNLRNNLCSIES</sequence>
<evidence type="ECO:0000256" key="6">
    <source>
        <dbReference type="ARBA" id="ARBA00023132"/>
    </source>
</evidence>
<dbReference type="EMBL" id="KV454475">
    <property type="protein sequence ID" value="ODV63603.1"/>
    <property type="molecule type" value="Genomic_DNA"/>
</dbReference>
<keyword evidence="6" id="KW-0906">Nuclear pore complex</keyword>
<keyword evidence="8" id="KW-1133">Transmembrane helix</keyword>
<evidence type="ECO:0000256" key="3">
    <source>
        <dbReference type="ARBA" id="ARBA00022816"/>
    </source>
</evidence>
<evidence type="ECO:0000259" key="10">
    <source>
        <dbReference type="Pfam" id="PF21093"/>
    </source>
</evidence>
<keyword evidence="7" id="KW-0539">Nucleus</keyword>
<name>A0A1D2VPQ4_9ASCO</name>
<evidence type="ECO:0000313" key="12">
    <source>
        <dbReference type="Proteomes" id="UP000095038"/>
    </source>
</evidence>
<dbReference type="InterPro" id="IPR048883">
    <property type="entry name" value="Nup188_N-subdom_III"/>
</dbReference>
<keyword evidence="4" id="KW-0653">Protein transport</keyword>
<gene>
    <name evidence="11" type="ORF">ASCRUDRAFT_30320</name>
</gene>
<dbReference type="Proteomes" id="UP000095038">
    <property type="component" value="Unassembled WGS sequence"/>
</dbReference>
<reference evidence="12" key="1">
    <citation type="submission" date="2016-05" db="EMBL/GenBank/DDBJ databases">
        <title>Comparative genomics of biotechnologically important yeasts.</title>
        <authorList>
            <consortium name="DOE Joint Genome Institute"/>
            <person name="Riley R."/>
            <person name="Haridas S."/>
            <person name="Wolfe K.H."/>
            <person name="Lopes M.R."/>
            <person name="Hittinger C.T."/>
            <person name="Goker M."/>
            <person name="Salamov A."/>
            <person name="Wisecaver J."/>
            <person name="Long T.M."/>
            <person name="Aerts A.L."/>
            <person name="Barry K."/>
            <person name="Choi C."/>
            <person name="Clum A."/>
            <person name="Coughlan A.Y."/>
            <person name="Deshpande S."/>
            <person name="Douglass A.P."/>
            <person name="Hanson S.J."/>
            <person name="Klenk H.-P."/>
            <person name="Labutti K."/>
            <person name="Lapidus A."/>
            <person name="Lindquist E."/>
            <person name="Lipzen A."/>
            <person name="Meier-Kolthoff J.P."/>
            <person name="Ohm R.A."/>
            <person name="Otillar R.P."/>
            <person name="Pangilinan J."/>
            <person name="Peng Y."/>
            <person name="Rokas A."/>
            <person name="Rosa C.A."/>
            <person name="Scheuner C."/>
            <person name="Sibirny A.A."/>
            <person name="Slot J.C."/>
            <person name="Stielow J.B."/>
            <person name="Sun H."/>
            <person name="Kurtzman C.P."/>
            <person name="Blackwell M."/>
            <person name="Grigoriev I.V."/>
            <person name="Jeffries T.W."/>
        </authorList>
    </citation>
    <scope>NUCLEOTIDE SEQUENCE [LARGE SCALE GENOMIC DNA]</scope>
    <source>
        <strain evidence="12">DSM 1968</strain>
    </source>
</reference>
<keyword evidence="3" id="KW-0509">mRNA transport</keyword>
<proteinExistence type="predicted"/>
<dbReference type="GO" id="GO:0044611">
    <property type="term" value="C:nuclear pore inner ring"/>
    <property type="evidence" value="ECO:0007669"/>
    <property type="project" value="TreeGrafter"/>
</dbReference>
<evidence type="ECO:0000256" key="1">
    <source>
        <dbReference type="ARBA" id="ARBA00004567"/>
    </source>
</evidence>